<dbReference type="EMBL" id="BRXY01000069">
    <property type="protein sequence ID" value="GMH61095.1"/>
    <property type="molecule type" value="Genomic_DNA"/>
</dbReference>
<accession>A0A9W7A195</accession>
<feature type="transmembrane region" description="Helical" evidence="2">
    <location>
        <begin position="244"/>
        <end position="265"/>
    </location>
</feature>
<feature type="region of interest" description="Disordered" evidence="1">
    <location>
        <begin position="484"/>
        <end position="542"/>
    </location>
</feature>
<feature type="transmembrane region" description="Helical" evidence="2">
    <location>
        <begin position="438"/>
        <end position="459"/>
    </location>
</feature>
<evidence type="ECO:0000313" key="4">
    <source>
        <dbReference type="Proteomes" id="UP001165085"/>
    </source>
</evidence>
<evidence type="ECO:0000256" key="1">
    <source>
        <dbReference type="SAM" id="MobiDB-lite"/>
    </source>
</evidence>
<proteinExistence type="predicted"/>
<organism evidence="3 4">
    <name type="scientific">Triparma strigata</name>
    <dbReference type="NCBI Taxonomy" id="1606541"/>
    <lineage>
        <taxon>Eukaryota</taxon>
        <taxon>Sar</taxon>
        <taxon>Stramenopiles</taxon>
        <taxon>Ochrophyta</taxon>
        <taxon>Bolidophyceae</taxon>
        <taxon>Parmales</taxon>
        <taxon>Triparmaceae</taxon>
        <taxon>Triparma</taxon>
    </lineage>
</organism>
<evidence type="ECO:0000256" key="2">
    <source>
        <dbReference type="SAM" id="Phobius"/>
    </source>
</evidence>
<keyword evidence="2" id="KW-0812">Transmembrane</keyword>
<dbReference type="Proteomes" id="UP001165085">
    <property type="component" value="Unassembled WGS sequence"/>
</dbReference>
<protein>
    <submittedName>
        <fullName evidence="3">Uncharacterized protein</fullName>
    </submittedName>
</protein>
<feature type="transmembrane region" description="Helical" evidence="2">
    <location>
        <begin position="176"/>
        <end position="194"/>
    </location>
</feature>
<keyword evidence="4" id="KW-1185">Reference proteome</keyword>
<dbReference type="AlphaFoldDB" id="A0A9W7A195"/>
<feature type="transmembrane region" description="Helical" evidence="2">
    <location>
        <begin position="409"/>
        <end position="432"/>
    </location>
</feature>
<feature type="compositionally biased region" description="Acidic residues" evidence="1">
    <location>
        <begin position="523"/>
        <end position="541"/>
    </location>
</feature>
<gene>
    <name evidence="3" type="ORF">TrST_g381</name>
</gene>
<keyword evidence="2" id="KW-1133">Transmembrane helix</keyword>
<comment type="caution">
    <text evidence="3">The sequence shown here is derived from an EMBL/GenBank/DDBJ whole genome shotgun (WGS) entry which is preliminary data.</text>
</comment>
<keyword evidence="2" id="KW-0472">Membrane</keyword>
<feature type="transmembrane region" description="Helical" evidence="2">
    <location>
        <begin position="36"/>
        <end position="58"/>
    </location>
</feature>
<feature type="transmembrane region" description="Helical" evidence="2">
    <location>
        <begin position="109"/>
        <end position="128"/>
    </location>
</feature>
<sequence length="556" mass="63545">MLSANLVLDIRTSGAKIEEMKNQHKWDDIVDEYWSMGYGLIFSVMLAITSCRMLGFFARRFSDSRRAFNELGEEAVESFKLLPFYSTFSSSFVPSSFDFEVVLLKRKWAMFYLSRLVYMANFILMYMYNVAQTLYSKAEYHYSGDPEGKSAYLNDDNKKWVLDFAKEVYRPKSRRVGTTALECCTLLVILTWFLRPLSKRPYLSAGGAVKNDPRNSTEVLIMRCSVYAAIIALVMTVIKDREFSPFVTMWTINVSCGALLILLIAPQYKLIVSFIGEMWECAALNMPTLKNPISAAKSMALPNKAKGEEAPAQEHKIRTVGDLVIRVRIRQKFVTLLRKKRALQTERLRLIDEMLEQNKITELWKIQQKYVDLDLFTAEAERWLAKDSIGNGDTSSRTSFYAKKFIRSIVLFLVMPTLFGFFSFGALFLSVHFYLTKYIYILITAILLVNFELSVRVMMKHGAYRLPLFEFILKRCTGRSHYEAEQGNVGDGSGDADGDGVKDLPSRHSDAGAEMNPIYHDDEGSDDEDVEDEGFDEEGERLEEGVVVVVKNEINL</sequence>
<name>A0A9W7A195_9STRA</name>
<reference evidence="4" key="1">
    <citation type="journal article" date="2023" name="Commun. Biol.">
        <title>Genome analysis of Parmales, the sister group of diatoms, reveals the evolutionary specialization of diatoms from phago-mixotrophs to photoautotrophs.</title>
        <authorList>
            <person name="Ban H."/>
            <person name="Sato S."/>
            <person name="Yoshikawa S."/>
            <person name="Yamada K."/>
            <person name="Nakamura Y."/>
            <person name="Ichinomiya M."/>
            <person name="Sato N."/>
            <person name="Blanc-Mathieu R."/>
            <person name="Endo H."/>
            <person name="Kuwata A."/>
            <person name="Ogata H."/>
        </authorList>
    </citation>
    <scope>NUCLEOTIDE SEQUENCE [LARGE SCALE GENOMIC DNA]</scope>
    <source>
        <strain evidence="4">NIES 3701</strain>
    </source>
</reference>
<feature type="transmembrane region" description="Helical" evidence="2">
    <location>
        <begin position="220"/>
        <end position="238"/>
    </location>
</feature>
<evidence type="ECO:0000313" key="3">
    <source>
        <dbReference type="EMBL" id="GMH61095.1"/>
    </source>
</evidence>
<feature type="compositionally biased region" description="Basic and acidic residues" evidence="1">
    <location>
        <begin position="499"/>
        <end position="511"/>
    </location>
</feature>